<name>F4RC86_MELLP</name>
<evidence type="ECO:0000313" key="2">
    <source>
        <dbReference type="EMBL" id="EGG09996.1"/>
    </source>
</evidence>
<evidence type="ECO:0000313" key="3">
    <source>
        <dbReference type="Proteomes" id="UP000001072"/>
    </source>
</evidence>
<dbReference type="Proteomes" id="UP000001072">
    <property type="component" value="Unassembled WGS sequence"/>
</dbReference>
<dbReference type="GeneID" id="18922073"/>
<reference evidence="3" key="1">
    <citation type="journal article" date="2011" name="Proc. Natl. Acad. Sci. U.S.A.">
        <title>Obligate biotrophy features unraveled by the genomic analysis of rust fungi.</title>
        <authorList>
            <person name="Duplessis S."/>
            <person name="Cuomo C.A."/>
            <person name="Lin Y.-C."/>
            <person name="Aerts A."/>
            <person name="Tisserant E."/>
            <person name="Veneault-Fourrey C."/>
            <person name="Joly D.L."/>
            <person name="Hacquard S."/>
            <person name="Amselem J."/>
            <person name="Cantarel B.L."/>
            <person name="Chiu R."/>
            <person name="Coutinho P.M."/>
            <person name="Feau N."/>
            <person name="Field M."/>
            <person name="Frey P."/>
            <person name="Gelhaye E."/>
            <person name="Goldberg J."/>
            <person name="Grabherr M.G."/>
            <person name="Kodira C.D."/>
            <person name="Kohler A."/>
            <person name="Kuees U."/>
            <person name="Lindquist E.A."/>
            <person name="Lucas S.M."/>
            <person name="Mago R."/>
            <person name="Mauceli E."/>
            <person name="Morin E."/>
            <person name="Murat C."/>
            <person name="Pangilinan J.L."/>
            <person name="Park R."/>
            <person name="Pearson M."/>
            <person name="Quesneville H."/>
            <person name="Rouhier N."/>
            <person name="Sakthikumar S."/>
            <person name="Salamov A.A."/>
            <person name="Schmutz J."/>
            <person name="Selles B."/>
            <person name="Shapiro H."/>
            <person name="Tanguay P."/>
            <person name="Tuskan G.A."/>
            <person name="Henrissat B."/>
            <person name="Van de Peer Y."/>
            <person name="Rouze P."/>
            <person name="Ellis J.G."/>
            <person name="Dodds P.N."/>
            <person name="Schein J.E."/>
            <person name="Zhong S."/>
            <person name="Hamelin R.C."/>
            <person name="Grigoriev I.V."/>
            <person name="Szabo L.J."/>
            <person name="Martin F."/>
        </authorList>
    </citation>
    <scope>NUCLEOTIDE SEQUENCE [LARGE SCALE GENOMIC DNA]</scope>
    <source>
        <strain evidence="3">98AG31 / pathotype 3-4-7</strain>
    </source>
</reference>
<dbReference type="HOGENOM" id="CLU_572481_0_0_1"/>
<feature type="compositionally biased region" description="Basic and acidic residues" evidence="1">
    <location>
        <begin position="82"/>
        <end position="91"/>
    </location>
</feature>
<accession>F4RC86</accession>
<feature type="region of interest" description="Disordered" evidence="1">
    <location>
        <begin position="82"/>
        <end position="119"/>
    </location>
</feature>
<dbReference type="VEuPathDB" id="FungiDB:MELLADRAFT_103746"/>
<feature type="region of interest" description="Disordered" evidence="1">
    <location>
        <begin position="38"/>
        <end position="69"/>
    </location>
</feature>
<evidence type="ECO:0000256" key="1">
    <source>
        <dbReference type="SAM" id="MobiDB-lite"/>
    </source>
</evidence>
<dbReference type="EMBL" id="GL883096">
    <property type="protein sequence ID" value="EGG09996.1"/>
    <property type="molecule type" value="Genomic_DNA"/>
</dbReference>
<dbReference type="InParanoid" id="F4RC86"/>
<feature type="region of interest" description="Disordered" evidence="1">
    <location>
        <begin position="131"/>
        <end position="247"/>
    </location>
</feature>
<dbReference type="AlphaFoldDB" id="F4RC86"/>
<organism evidence="3">
    <name type="scientific">Melampsora larici-populina (strain 98AG31 / pathotype 3-4-7)</name>
    <name type="common">Poplar leaf rust fungus</name>
    <dbReference type="NCBI Taxonomy" id="747676"/>
    <lineage>
        <taxon>Eukaryota</taxon>
        <taxon>Fungi</taxon>
        <taxon>Dikarya</taxon>
        <taxon>Basidiomycota</taxon>
        <taxon>Pucciniomycotina</taxon>
        <taxon>Pucciniomycetes</taxon>
        <taxon>Pucciniales</taxon>
        <taxon>Melampsoraceae</taxon>
        <taxon>Melampsora</taxon>
    </lineage>
</organism>
<feature type="compositionally biased region" description="Low complexity" evidence="1">
    <location>
        <begin position="238"/>
        <end position="247"/>
    </location>
</feature>
<dbReference type="KEGG" id="mlr:MELLADRAFT_103746"/>
<feature type="compositionally biased region" description="Basic and acidic residues" evidence="1">
    <location>
        <begin position="158"/>
        <end position="193"/>
    </location>
</feature>
<dbReference type="RefSeq" id="XP_007407050.1">
    <property type="nucleotide sequence ID" value="XM_007406988.1"/>
</dbReference>
<protein>
    <submittedName>
        <fullName evidence="2">Uncharacterized protein</fullName>
    </submittedName>
</protein>
<feature type="compositionally biased region" description="Basic residues" evidence="1">
    <location>
        <begin position="194"/>
        <end position="222"/>
    </location>
</feature>
<sequence>MDVAKIETKENNINYKSPSMLQATKLAEEKNKAEVAKALEQAEKRRKRAESRAPQSELAPSLAQEPHQITATDLNVASGIDLEKGSGRNLEEASGGEVEGKSGLVKAPVDDGSSLASSDSFWYEQAPIHPQQEPVCPERQETEDFVQQGVRGRGWCKRGRDREEEGKNKDVKKLRKELDVLQLEMDKLEGGKDKKGKGKKLAGKDDRKRRRKGKGKEVKKKRSTDPEGSDNQDYGHASSSSDGDSFDASVSLMATKRKGDKQKPLALAFKSISGFDLPNLPIQWEKNFRRMKYYVPLTVFNASNIDAYWATSKQNWTQAKKPRRGNRGRSNFSKTFYPQNLSNTNSTQRKEAGGSKEWVARGQQHTNSVALGSGGPAKKGPKGSGNVERLVNKSLTSVQLPIKTPEDVLVFEESTSKPLLRRKVNLSEMS</sequence>
<proteinExistence type="predicted"/>
<keyword evidence="3" id="KW-1185">Reference proteome</keyword>
<feature type="compositionally biased region" description="Polar residues" evidence="1">
    <location>
        <begin position="328"/>
        <end position="347"/>
    </location>
</feature>
<gene>
    <name evidence="2" type="ORF">MELLADRAFT_103746</name>
</gene>
<feature type="region of interest" description="Disordered" evidence="1">
    <location>
        <begin position="315"/>
        <end position="387"/>
    </location>
</feature>